<dbReference type="Proteomes" id="UP000179636">
    <property type="component" value="Unassembled WGS sequence"/>
</dbReference>
<evidence type="ECO:0000313" key="3">
    <source>
        <dbReference type="Proteomes" id="UP000179636"/>
    </source>
</evidence>
<sequence length="158" mass="17863">MPGDDLLRFIGGPLAPSGWWLVLAALIVVALIAWCAGVVIWTLPPQRLRSIPVLRDWHAQLIRRRFTRAIEETTARYGRRELSREDAATAYNHTLRSFLYLRTGVYAKNLLTEYLAQGELSDAVPLLTLLHDAQFNPESRADVLALGRSAEEMIHAWT</sequence>
<dbReference type="EMBL" id="MLHV01000024">
    <property type="protein sequence ID" value="OHT93282.1"/>
    <property type="molecule type" value="Genomic_DNA"/>
</dbReference>
<keyword evidence="1" id="KW-0472">Membrane</keyword>
<evidence type="ECO:0000313" key="2">
    <source>
        <dbReference type="EMBL" id="OHT93282.1"/>
    </source>
</evidence>
<keyword evidence="3" id="KW-1185">Reference proteome</keyword>
<evidence type="ECO:0000256" key="1">
    <source>
        <dbReference type="SAM" id="Phobius"/>
    </source>
</evidence>
<dbReference type="OrthoDB" id="4639836at2"/>
<feature type="transmembrane region" description="Helical" evidence="1">
    <location>
        <begin position="20"/>
        <end position="43"/>
    </location>
</feature>
<comment type="caution">
    <text evidence="2">The sequence shown here is derived from an EMBL/GenBank/DDBJ whole genome shotgun (WGS) entry which is preliminary data.</text>
</comment>
<dbReference type="RefSeq" id="WP_070946264.1">
    <property type="nucleotide sequence ID" value="NZ_MLCL01000089.1"/>
</dbReference>
<organism evidence="2 3">
    <name type="scientific">Mycobacterium syngnathidarum</name>
    <dbReference type="NCBI Taxonomy" id="1908205"/>
    <lineage>
        <taxon>Bacteria</taxon>
        <taxon>Bacillati</taxon>
        <taxon>Actinomycetota</taxon>
        <taxon>Actinomycetes</taxon>
        <taxon>Mycobacteriales</taxon>
        <taxon>Mycobacteriaceae</taxon>
        <taxon>Mycobacterium</taxon>
    </lineage>
</organism>
<proteinExistence type="predicted"/>
<dbReference type="STRING" id="1908205.BKG60_27305"/>
<keyword evidence="1" id="KW-1133">Transmembrane helix</keyword>
<reference evidence="2 3" key="1">
    <citation type="submission" date="2016-10" db="EMBL/GenBank/DDBJ databases">
        <title>Evaluation of Human, Animal and Environmental Mycobacterium chelonae Isolates by Core Genome Phylogenomic Analysis, Targeted Gene Comparison, and Anti-microbial Susceptibility Patterns: A Tale of Mistaken Identities.</title>
        <authorList>
            <person name="Fogelson S.B."/>
            <person name="Camus A.C."/>
            <person name="Lorenz W."/>
            <person name="Vasireddy R."/>
            <person name="Vasireddy S."/>
            <person name="Smith T."/>
            <person name="Brown-Elliott B.A."/>
            <person name="Wallace R.J.Jr."/>
            <person name="Hasan N.A."/>
            <person name="Reischl U."/>
            <person name="Sanchez S."/>
        </authorList>
    </citation>
    <scope>NUCLEOTIDE SEQUENCE [LARGE SCALE GENOMIC DNA]</scope>
    <source>
        <strain evidence="2 3">24999</strain>
    </source>
</reference>
<protein>
    <submittedName>
        <fullName evidence="2">Uncharacterized protein</fullName>
    </submittedName>
</protein>
<keyword evidence="1" id="KW-0812">Transmembrane</keyword>
<accession>A0A1Q9W3R5</accession>
<name>A0A1S1JXV4_9MYCO</name>
<accession>A0A1S1JXV4</accession>
<gene>
    <name evidence="2" type="ORF">BKG61_22110</name>
</gene>
<dbReference type="AlphaFoldDB" id="A0A1S1JXV4"/>